<evidence type="ECO:0000313" key="2">
    <source>
        <dbReference type="Proteomes" id="UP000814033"/>
    </source>
</evidence>
<evidence type="ECO:0000313" key="1">
    <source>
        <dbReference type="EMBL" id="KAI0043919.1"/>
    </source>
</evidence>
<proteinExistence type="predicted"/>
<gene>
    <name evidence="1" type="ORF">FA95DRAFT_1608990</name>
</gene>
<reference evidence="1" key="2">
    <citation type="journal article" date="2022" name="New Phytol.">
        <title>Evolutionary transition to the ectomycorrhizal habit in the genomes of a hyperdiverse lineage of mushroom-forming fungi.</title>
        <authorList>
            <person name="Looney B."/>
            <person name="Miyauchi S."/>
            <person name="Morin E."/>
            <person name="Drula E."/>
            <person name="Courty P.E."/>
            <person name="Kohler A."/>
            <person name="Kuo A."/>
            <person name="LaButti K."/>
            <person name="Pangilinan J."/>
            <person name="Lipzen A."/>
            <person name="Riley R."/>
            <person name="Andreopoulos W."/>
            <person name="He G."/>
            <person name="Johnson J."/>
            <person name="Nolan M."/>
            <person name="Tritt A."/>
            <person name="Barry K.W."/>
            <person name="Grigoriev I.V."/>
            <person name="Nagy L.G."/>
            <person name="Hibbett D."/>
            <person name="Henrissat B."/>
            <person name="Matheny P.B."/>
            <person name="Labbe J."/>
            <person name="Martin F.M."/>
        </authorList>
    </citation>
    <scope>NUCLEOTIDE SEQUENCE</scope>
    <source>
        <strain evidence="1">FP105234-sp</strain>
    </source>
</reference>
<keyword evidence="2" id="KW-1185">Reference proteome</keyword>
<accession>A0ACB8RIZ8</accession>
<comment type="caution">
    <text evidence="1">The sequence shown here is derived from an EMBL/GenBank/DDBJ whole genome shotgun (WGS) entry which is preliminary data.</text>
</comment>
<protein>
    <submittedName>
        <fullName evidence="1">Uncharacterized protein</fullName>
    </submittedName>
</protein>
<dbReference type="Proteomes" id="UP000814033">
    <property type="component" value="Unassembled WGS sequence"/>
</dbReference>
<dbReference type="EMBL" id="MU276000">
    <property type="protein sequence ID" value="KAI0043919.1"/>
    <property type="molecule type" value="Genomic_DNA"/>
</dbReference>
<organism evidence="1 2">
    <name type="scientific">Auriscalpium vulgare</name>
    <dbReference type="NCBI Taxonomy" id="40419"/>
    <lineage>
        <taxon>Eukaryota</taxon>
        <taxon>Fungi</taxon>
        <taxon>Dikarya</taxon>
        <taxon>Basidiomycota</taxon>
        <taxon>Agaricomycotina</taxon>
        <taxon>Agaricomycetes</taxon>
        <taxon>Russulales</taxon>
        <taxon>Auriscalpiaceae</taxon>
        <taxon>Auriscalpium</taxon>
    </lineage>
</organism>
<name>A0ACB8RIZ8_9AGAM</name>
<reference evidence="1" key="1">
    <citation type="submission" date="2021-02" db="EMBL/GenBank/DDBJ databases">
        <authorList>
            <consortium name="DOE Joint Genome Institute"/>
            <person name="Ahrendt S."/>
            <person name="Looney B.P."/>
            <person name="Miyauchi S."/>
            <person name="Morin E."/>
            <person name="Drula E."/>
            <person name="Courty P.E."/>
            <person name="Chicoki N."/>
            <person name="Fauchery L."/>
            <person name="Kohler A."/>
            <person name="Kuo A."/>
            <person name="Labutti K."/>
            <person name="Pangilinan J."/>
            <person name="Lipzen A."/>
            <person name="Riley R."/>
            <person name="Andreopoulos W."/>
            <person name="He G."/>
            <person name="Johnson J."/>
            <person name="Barry K.W."/>
            <person name="Grigoriev I.V."/>
            <person name="Nagy L."/>
            <person name="Hibbett D."/>
            <person name="Henrissat B."/>
            <person name="Matheny P.B."/>
            <person name="Labbe J."/>
            <person name="Martin F."/>
        </authorList>
    </citation>
    <scope>NUCLEOTIDE SEQUENCE</scope>
    <source>
        <strain evidence="1">FP105234-sp</strain>
    </source>
</reference>
<sequence>MSSTVPSMLSIVPESRLTWGHVAMHLLRLHHIHVAADSVTGAGAIAIQAGARIYINVLALHPLAEKVLDEAGYLVVRQIDWLHDLAIRAKSTGKIDVPPHFVAHLANRLFAVLPGAMCTYPSVDTALPEHAEGVFDGVLPARYIQLKLGARTSLRALYAGPTGDAHFAFVRTTHHNINSGLSAPQVEPWFDLELQIFTHYIALAELDGRISQFIIYYTHDRSLYPMSETISTKLPGRHWYGELLVFRRARCGTRLVNLRAGDTDVVWRAIAMFLDTIDLF</sequence>